<evidence type="ECO:0000313" key="2">
    <source>
        <dbReference type="Proteomes" id="UP000182149"/>
    </source>
</evidence>
<dbReference type="InterPro" id="IPR046004">
    <property type="entry name" value="DUF5960"/>
</dbReference>
<gene>
    <name evidence="1" type="ORF">RU93_GL002139</name>
</gene>
<name>A0A1L8QSX4_9ENTE</name>
<keyword evidence="2" id="KW-1185">Reference proteome</keyword>
<comment type="caution">
    <text evidence="1">The sequence shown here is derived from an EMBL/GenBank/DDBJ whole genome shotgun (WGS) entry which is preliminary data.</text>
</comment>
<reference evidence="1 2" key="1">
    <citation type="submission" date="2014-12" db="EMBL/GenBank/DDBJ databases">
        <title>Draft genome sequences of 29 type strains of Enterococci.</title>
        <authorList>
            <person name="Zhong Z."/>
            <person name="Sun Z."/>
            <person name="Liu W."/>
            <person name="Zhang W."/>
            <person name="Zhang H."/>
        </authorList>
    </citation>
    <scope>NUCLEOTIDE SEQUENCE [LARGE SCALE GENOMIC DNA]</scope>
    <source>
        <strain evidence="1 2">DSM 17690</strain>
    </source>
</reference>
<accession>A0A1L8QSX4</accession>
<dbReference type="EMBL" id="JXKD01000007">
    <property type="protein sequence ID" value="OJG10623.1"/>
    <property type="molecule type" value="Genomic_DNA"/>
</dbReference>
<protein>
    <submittedName>
        <fullName evidence="1">Uncharacterized protein</fullName>
    </submittedName>
</protein>
<dbReference type="Pfam" id="PF19385">
    <property type="entry name" value="DUF5960"/>
    <property type="match status" value="1"/>
</dbReference>
<dbReference type="RefSeq" id="WP_071874838.1">
    <property type="nucleotide sequence ID" value="NZ_JBHSHF010000023.1"/>
</dbReference>
<organism evidence="1 2">
    <name type="scientific">Enterococcus aquimarinus</name>
    <dbReference type="NCBI Taxonomy" id="328396"/>
    <lineage>
        <taxon>Bacteria</taxon>
        <taxon>Bacillati</taxon>
        <taxon>Bacillota</taxon>
        <taxon>Bacilli</taxon>
        <taxon>Lactobacillales</taxon>
        <taxon>Enterococcaceae</taxon>
        <taxon>Enterococcus</taxon>
    </lineage>
</organism>
<dbReference type="AlphaFoldDB" id="A0A1L8QSX4"/>
<proteinExistence type="predicted"/>
<dbReference type="OrthoDB" id="396512at2"/>
<dbReference type="Proteomes" id="UP000182149">
    <property type="component" value="Unassembled WGS sequence"/>
</dbReference>
<evidence type="ECO:0000313" key="1">
    <source>
        <dbReference type="EMBL" id="OJG10623.1"/>
    </source>
</evidence>
<sequence>MSDDLFGVVVDGRKLLFKYGESYNRFTDEYYHYVKSNTPVCFIENDLLKLMYKNGIDYFRVPKNKTLVGHDIAFVFKRSEENKITMFEFIEVQKY</sequence>